<evidence type="ECO:0000313" key="14">
    <source>
        <dbReference type="Proteomes" id="UP000307440"/>
    </source>
</evidence>
<reference evidence="13 14" key="1">
    <citation type="journal article" date="2019" name="Nat. Ecol. Evol.">
        <title>Megaphylogeny resolves global patterns of mushroom evolution.</title>
        <authorList>
            <person name="Varga T."/>
            <person name="Krizsan K."/>
            <person name="Foldi C."/>
            <person name="Dima B."/>
            <person name="Sanchez-Garcia M."/>
            <person name="Sanchez-Ramirez S."/>
            <person name="Szollosi G.J."/>
            <person name="Szarkandi J.G."/>
            <person name="Papp V."/>
            <person name="Albert L."/>
            <person name="Andreopoulos W."/>
            <person name="Angelini C."/>
            <person name="Antonin V."/>
            <person name="Barry K.W."/>
            <person name="Bougher N.L."/>
            <person name="Buchanan P."/>
            <person name="Buyck B."/>
            <person name="Bense V."/>
            <person name="Catcheside P."/>
            <person name="Chovatia M."/>
            <person name="Cooper J."/>
            <person name="Damon W."/>
            <person name="Desjardin D."/>
            <person name="Finy P."/>
            <person name="Geml J."/>
            <person name="Haridas S."/>
            <person name="Hughes K."/>
            <person name="Justo A."/>
            <person name="Karasinski D."/>
            <person name="Kautmanova I."/>
            <person name="Kiss B."/>
            <person name="Kocsube S."/>
            <person name="Kotiranta H."/>
            <person name="LaButti K.M."/>
            <person name="Lechner B.E."/>
            <person name="Liimatainen K."/>
            <person name="Lipzen A."/>
            <person name="Lukacs Z."/>
            <person name="Mihaltcheva S."/>
            <person name="Morgado L.N."/>
            <person name="Niskanen T."/>
            <person name="Noordeloos M.E."/>
            <person name="Ohm R.A."/>
            <person name="Ortiz-Santana B."/>
            <person name="Ovrebo C."/>
            <person name="Racz N."/>
            <person name="Riley R."/>
            <person name="Savchenko A."/>
            <person name="Shiryaev A."/>
            <person name="Soop K."/>
            <person name="Spirin V."/>
            <person name="Szebenyi C."/>
            <person name="Tomsovsky M."/>
            <person name="Tulloss R.E."/>
            <person name="Uehling J."/>
            <person name="Grigoriev I.V."/>
            <person name="Vagvolgyi C."/>
            <person name="Papp T."/>
            <person name="Martin F.M."/>
            <person name="Miettinen O."/>
            <person name="Hibbett D.S."/>
            <person name="Nagy L.G."/>
        </authorList>
    </citation>
    <scope>NUCLEOTIDE SEQUENCE [LARGE SCALE GENOMIC DNA]</scope>
    <source>
        <strain evidence="13 14">CBS 121175</strain>
    </source>
</reference>
<dbReference type="GO" id="GO:0005743">
    <property type="term" value="C:mitochondrial inner membrane"/>
    <property type="evidence" value="ECO:0007669"/>
    <property type="project" value="UniProtKB-SubCell"/>
</dbReference>
<comment type="subcellular location">
    <subcellularLocation>
        <location evidence="1">Mitochondrion inner membrane</location>
        <topology evidence="1">Single-pass membrane protein</topology>
    </subcellularLocation>
</comment>
<keyword evidence="5" id="KW-0812">Transmembrane</keyword>
<keyword evidence="4" id="KW-0813">Transport</keyword>
<evidence type="ECO:0000256" key="3">
    <source>
        <dbReference type="ARBA" id="ARBA00020796"/>
    </source>
</evidence>
<feature type="compositionally biased region" description="Basic and acidic residues" evidence="12">
    <location>
        <begin position="395"/>
        <end position="404"/>
    </location>
</feature>
<dbReference type="InterPro" id="IPR021056">
    <property type="entry name" value="Mt_import_IM_translocase_Tim54"/>
</dbReference>
<feature type="compositionally biased region" description="Polar residues" evidence="12">
    <location>
        <begin position="265"/>
        <end position="275"/>
    </location>
</feature>
<evidence type="ECO:0000313" key="13">
    <source>
        <dbReference type="EMBL" id="TFK30071.1"/>
    </source>
</evidence>
<keyword evidence="11" id="KW-0472">Membrane</keyword>
<gene>
    <name evidence="13" type="ORF">FA15DRAFT_677378</name>
</gene>
<dbReference type="GO" id="GO:0015031">
    <property type="term" value="P:protein transport"/>
    <property type="evidence" value="ECO:0007669"/>
    <property type="project" value="UniProtKB-KW"/>
</dbReference>
<dbReference type="AlphaFoldDB" id="A0A5C3LMY4"/>
<name>A0A5C3LMY4_COPMA</name>
<evidence type="ECO:0000256" key="2">
    <source>
        <dbReference type="ARBA" id="ARBA00006355"/>
    </source>
</evidence>
<accession>A0A5C3LMY4</accession>
<feature type="region of interest" description="Disordered" evidence="12">
    <location>
        <begin position="1"/>
        <end position="23"/>
    </location>
</feature>
<dbReference type="OrthoDB" id="5598305at2759"/>
<evidence type="ECO:0000256" key="4">
    <source>
        <dbReference type="ARBA" id="ARBA00022448"/>
    </source>
</evidence>
<keyword evidence="7" id="KW-0653">Protein transport</keyword>
<evidence type="ECO:0000256" key="11">
    <source>
        <dbReference type="ARBA" id="ARBA00023136"/>
    </source>
</evidence>
<evidence type="ECO:0000256" key="8">
    <source>
        <dbReference type="ARBA" id="ARBA00022989"/>
    </source>
</evidence>
<protein>
    <recommendedName>
        <fullName evidence="3">Mitochondrial import inner membrane translocase subunit TIM54</fullName>
    </recommendedName>
</protein>
<evidence type="ECO:0000256" key="7">
    <source>
        <dbReference type="ARBA" id="ARBA00022927"/>
    </source>
</evidence>
<organism evidence="13 14">
    <name type="scientific">Coprinopsis marcescibilis</name>
    <name type="common">Agaric fungus</name>
    <name type="synonym">Psathyrella marcescibilis</name>
    <dbReference type="NCBI Taxonomy" id="230819"/>
    <lineage>
        <taxon>Eukaryota</taxon>
        <taxon>Fungi</taxon>
        <taxon>Dikarya</taxon>
        <taxon>Basidiomycota</taxon>
        <taxon>Agaricomycotina</taxon>
        <taxon>Agaricomycetes</taxon>
        <taxon>Agaricomycetidae</taxon>
        <taxon>Agaricales</taxon>
        <taxon>Agaricineae</taxon>
        <taxon>Psathyrellaceae</taxon>
        <taxon>Coprinopsis</taxon>
    </lineage>
</organism>
<evidence type="ECO:0000256" key="1">
    <source>
        <dbReference type="ARBA" id="ARBA00004434"/>
    </source>
</evidence>
<evidence type="ECO:0000256" key="6">
    <source>
        <dbReference type="ARBA" id="ARBA00022792"/>
    </source>
</evidence>
<evidence type="ECO:0000256" key="12">
    <source>
        <dbReference type="SAM" id="MobiDB-lite"/>
    </source>
</evidence>
<comment type="similarity">
    <text evidence="2">Belongs to the TIM54 family.</text>
</comment>
<evidence type="ECO:0000256" key="9">
    <source>
        <dbReference type="ARBA" id="ARBA00023010"/>
    </source>
</evidence>
<dbReference type="EMBL" id="ML210147">
    <property type="protein sequence ID" value="TFK30071.1"/>
    <property type="molecule type" value="Genomic_DNA"/>
</dbReference>
<evidence type="ECO:0000256" key="5">
    <source>
        <dbReference type="ARBA" id="ARBA00022692"/>
    </source>
</evidence>
<feature type="region of interest" description="Disordered" evidence="12">
    <location>
        <begin position="389"/>
        <end position="412"/>
    </location>
</feature>
<keyword evidence="8" id="KW-1133">Transmembrane helix</keyword>
<dbReference type="Pfam" id="PF11711">
    <property type="entry name" value="Tim54"/>
    <property type="match status" value="1"/>
</dbReference>
<feature type="region of interest" description="Disordered" evidence="12">
    <location>
        <begin position="233"/>
        <end position="277"/>
    </location>
</feature>
<dbReference type="STRING" id="230819.A0A5C3LMY4"/>
<dbReference type="Proteomes" id="UP000307440">
    <property type="component" value="Unassembled WGS sequence"/>
</dbReference>
<keyword evidence="9" id="KW-0811">Translocation</keyword>
<sequence length="460" mass="52447">MSTPNGDPASLKPEIPTPKPATSSGIRTVLQYTGIPVSWFDKKPKLPSRNWLIFWGVTGSVVGYYVYDRRECRRIKQEYIDKVKELSEEIIDPLDVSRKVTVYGARWPGDEDYSQAIKYFRTYVKPVLVAAAVDFELIPGKRQGDIARRVAEETRKRRRLDLGIDDVPEPNKLLPSFKPLSVVRQRELEGGVVIVGRPTFKEYMVGLERGWTNGLNKVDEDEELSKILDNDNHFDEANDEAPIPAPQTSLSPVFSMPTYSPPKEPSSSSGHDTPPSTIPPLPPLLLVEFHNRIGITQIPLMIWDWFNRRRWVKSGSEAGYRLVMAQTRPIDVPQKSTDFELGVDTGNGDLDFDKEADNLFKSSLSKIPDETEKARKSYYDKLPEKLATARALSRGTREPTKDELATPPPTEVELRAERLKKERKWRNDVDSWNLVKPSAPVQWDERFREALRIFTDPSEK</sequence>
<proteinExistence type="inferred from homology"/>
<evidence type="ECO:0000256" key="10">
    <source>
        <dbReference type="ARBA" id="ARBA00023128"/>
    </source>
</evidence>
<keyword evidence="10" id="KW-0496">Mitochondrion</keyword>
<keyword evidence="6" id="KW-0999">Mitochondrion inner membrane</keyword>
<keyword evidence="14" id="KW-1185">Reference proteome</keyword>